<dbReference type="EMBL" id="JADAQX010000035">
    <property type="protein sequence ID" value="KAF8822642.1"/>
    <property type="molecule type" value="Genomic_DNA"/>
</dbReference>
<evidence type="ECO:0000313" key="2">
    <source>
        <dbReference type="Proteomes" id="UP000823046"/>
    </source>
</evidence>
<keyword evidence="2" id="KW-1185">Reference proteome</keyword>
<name>A0ABQ7JF67_9APIC</name>
<gene>
    <name evidence="1" type="ORF">IE077_003240</name>
</gene>
<dbReference type="Proteomes" id="UP000823046">
    <property type="component" value="Unassembled WGS sequence"/>
</dbReference>
<protein>
    <submittedName>
        <fullName evidence="1">Uncharacterized protein</fullName>
    </submittedName>
</protein>
<dbReference type="PANTHER" id="PTHR47112">
    <property type="entry name" value="PX DOMAIN-CONTAINING PROTEIN"/>
    <property type="match status" value="1"/>
</dbReference>
<comment type="caution">
    <text evidence="1">The sequence shown here is derived from an EMBL/GenBank/DDBJ whole genome shotgun (WGS) entry which is preliminary data.</text>
</comment>
<sequence length="219" mass="25668">MRTYMQLNRQLICSYHDAIDWIHLINLSCKQCEAFFPIKLTPESKFWKISRISPQKFESIANTGDIVLFKLGTIDKKCQRMNALIQRTLTRSEYDHIAMILRSDCNKIHVLEAIGNAGVVINPWGLHRKLLWSNQFTKSDTFTIVNAYLLFQITINSYILSIQTLLIQVIATINFRVALRKVFWERSTEKLNVLLQFLKDTYGAKYHLSVSKLLRRYSY</sequence>
<feature type="non-terminal residue" evidence="1">
    <location>
        <position position="219"/>
    </location>
</feature>
<dbReference type="SUPFAM" id="SSF54001">
    <property type="entry name" value="Cysteine proteinases"/>
    <property type="match status" value="1"/>
</dbReference>
<proteinExistence type="predicted"/>
<dbReference type="InterPro" id="IPR038765">
    <property type="entry name" value="Papain-like_cys_pep_sf"/>
</dbReference>
<organism evidence="1 2">
    <name type="scientific">Cardiosporidium cionae</name>
    <dbReference type="NCBI Taxonomy" id="476202"/>
    <lineage>
        <taxon>Eukaryota</taxon>
        <taxon>Sar</taxon>
        <taxon>Alveolata</taxon>
        <taxon>Apicomplexa</taxon>
        <taxon>Aconoidasida</taxon>
        <taxon>Nephromycida</taxon>
        <taxon>Cardiosporidium</taxon>
    </lineage>
</organism>
<evidence type="ECO:0000313" key="1">
    <source>
        <dbReference type="EMBL" id="KAF8822642.1"/>
    </source>
</evidence>
<reference evidence="1 2" key="1">
    <citation type="journal article" date="2020" name="bioRxiv">
        <title>Metabolic contributions of an alphaproteobacterial endosymbiont in the apicomplexan Cardiosporidium cionae.</title>
        <authorList>
            <person name="Hunter E.S."/>
            <person name="Paight C.J."/>
            <person name="Lane C.E."/>
        </authorList>
    </citation>
    <scope>NUCLEOTIDE SEQUENCE [LARGE SCALE GENOMIC DNA]</scope>
    <source>
        <strain evidence="1">ESH_2018</strain>
    </source>
</reference>
<dbReference type="PANTHER" id="PTHR47112:SF1">
    <property type="entry name" value="PX DOMAIN-CONTAINING PROTEIN"/>
    <property type="match status" value="1"/>
</dbReference>
<accession>A0ABQ7JF67</accession>
<dbReference type="Gene3D" id="3.90.1720.10">
    <property type="entry name" value="endopeptidase domain like (from Nostoc punctiforme)"/>
    <property type="match status" value="1"/>
</dbReference>